<gene>
    <name evidence="1" type="ORF">WQE_09404</name>
</gene>
<keyword evidence="2" id="KW-1185">Reference proteome</keyword>
<dbReference type="SUPFAM" id="SSF53659">
    <property type="entry name" value="Isocitrate/Isopropylmalate dehydrogenase-like"/>
    <property type="match status" value="1"/>
</dbReference>
<dbReference type="EMBL" id="AKAU01000059">
    <property type="protein sequence ID" value="EIN01335.1"/>
    <property type="molecule type" value="Genomic_DNA"/>
</dbReference>
<sequence length="47" mass="4942">MIRARNEAHDAMLAAIEAVLNEGPHTGDLGRRANTTEVGNAVASRLA</sequence>
<organism evidence="1 2">
    <name type="scientific">Paraburkholderia hospita</name>
    <dbReference type="NCBI Taxonomy" id="169430"/>
    <lineage>
        <taxon>Bacteria</taxon>
        <taxon>Pseudomonadati</taxon>
        <taxon>Pseudomonadota</taxon>
        <taxon>Betaproteobacteria</taxon>
        <taxon>Burkholderiales</taxon>
        <taxon>Burkholderiaceae</taxon>
        <taxon>Paraburkholderia</taxon>
    </lineage>
</organism>
<comment type="caution">
    <text evidence="1">The sequence shown here is derived from an EMBL/GenBank/DDBJ whole genome shotgun (WGS) entry which is preliminary data.</text>
</comment>
<accession>A0ABN0FR50</accession>
<dbReference type="Proteomes" id="UP000004980">
    <property type="component" value="Unassembled WGS sequence"/>
</dbReference>
<name>A0ABN0FR50_9BURK</name>
<protein>
    <submittedName>
        <fullName evidence="1">Tartrate dehydrogenase</fullName>
    </submittedName>
</protein>
<dbReference type="Gene3D" id="3.40.718.10">
    <property type="entry name" value="Isopropylmalate Dehydrogenase"/>
    <property type="match status" value="1"/>
</dbReference>
<evidence type="ECO:0000313" key="2">
    <source>
        <dbReference type="Proteomes" id="UP000004980"/>
    </source>
</evidence>
<reference evidence="1 2" key="1">
    <citation type="journal article" date="2012" name="J. Bacteriol.">
        <title>Draft Genome Sequence of the Soil Bacterium Burkholderia terrae Strain BS001, Which Interacts with Fungal Surface Structures.</title>
        <authorList>
            <person name="Nazir R."/>
            <person name="Hansen M.A."/>
            <person name="Sorensen S."/>
            <person name="van Elsas J.D."/>
        </authorList>
    </citation>
    <scope>NUCLEOTIDE SEQUENCE [LARGE SCALE GENOMIC DNA]</scope>
    <source>
        <strain evidence="1 2">BS001</strain>
    </source>
</reference>
<proteinExistence type="predicted"/>
<evidence type="ECO:0000313" key="1">
    <source>
        <dbReference type="EMBL" id="EIN01335.1"/>
    </source>
</evidence>